<accession>A0ABV6D5I1</accession>
<dbReference type="PANTHER" id="PTHR37477:SF1">
    <property type="entry name" value="COBALT-PRECORRIN-5A HYDROLASE"/>
    <property type="match status" value="1"/>
</dbReference>
<sequence length="132" mass="12734">MVMGEAMRVAGLGCRKGVAAGEVLAALDACAAALRPPAVQALAAAASKAGEPGILAAAGLLGLPLIPVDRAALRRASPRCMTHSAASLAATGTPSLAEAAALAAAGEGSRLIAPRIARGNVTCAIAQAGDET</sequence>
<protein>
    <submittedName>
        <fullName evidence="2">Cobalamin biosynthesis protein</fullName>
    </submittedName>
</protein>
<dbReference type="InterPro" id="IPR036518">
    <property type="entry name" value="CobE/GbiG_C_sf"/>
</dbReference>
<gene>
    <name evidence="2" type="ORF">ACFFJ2_05525</name>
</gene>
<keyword evidence="3" id="KW-1185">Reference proteome</keyword>
<dbReference type="PANTHER" id="PTHR37477">
    <property type="entry name" value="COBALT-PRECORRIN-5A HYDROLASE"/>
    <property type="match status" value="1"/>
</dbReference>
<organism evidence="2 3">
    <name type="scientific">Chelativorans intermedius</name>
    <dbReference type="NCBI Taxonomy" id="515947"/>
    <lineage>
        <taxon>Bacteria</taxon>
        <taxon>Pseudomonadati</taxon>
        <taxon>Pseudomonadota</taxon>
        <taxon>Alphaproteobacteria</taxon>
        <taxon>Hyphomicrobiales</taxon>
        <taxon>Phyllobacteriaceae</taxon>
        <taxon>Chelativorans</taxon>
    </lineage>
</organism>
<evidence type="ECO:0000313" key="3">
    <source>
        <dbReference type="Proteomes" id="UP001589755"/>
    </source>
</evidence>
<evidence type="ECO:0000313" key="2">
    <source>
        <dbReference type="EMBL" id="MFC0207858.1"/>
    </source>
</evidence>
<dbReference type="Gene3D" id="3.30.420.180">
    <property type="entry name" value="CobE/GbiG C-terminal domain"/>
    <property type="match status" value="1"/>
</dbReference>
<dbReference type="SUPFAM" id="SSF159664">
    <property type="entry name" value="CobE/GbiG C-terminal domain-like"/>
    <property type="match status" value="1"/>
</dbReference>
<dbReference type="Pfam" id="PF01890">
    <property type="entry name" value="CbiG_C"/>
    <property type="match status" value="1"/>
</dbReference>
<reference evidence="2 3" key="1">
    <citation type="submission" date="2024-09" db="EMBL/GenBank/DDBJ databases">
        <authorList>
            <person name="Sun Q."/>
            <person name="Mori K."/>
        </authorList>
    </citation>
    <scope>NUCLEOTIDE SEQUENCE [LARGE SCALE GENOMIC DNA]</scope>
    <source>
        <strain evidence="2 3">CCM 8543</strain>
    </source>
</reference>
<dbReference type="InterPro" id="IPR002750">
    <property type="entry name" value="CobE/GbiG_C"/>
</dbReference>
<name>A0ABV6D5I1_9HYPH</name>
<comment type="caution">
    <text evidence="2">The sequence shown here is derived from an EMBL/GenBank/DDBJ whole genome shotgun (WGS) entry which is preliminary data.</text>
</comment>
<dbReference type="Proteomes" id="UP001589755">
    <property type="component" value="Unassembled WGS sequence"/>
</dbReference>
<proteinExistence type="predicted"/>
<evidence type="ECO:0000259" key="1">
    <source>
        <dbReference type="Pfam" id="PF01890"/>
    </source>
</evidence>
<dbReference type="InterPro" id="IPR052553">
    <property type="entry name" value="CbiG_hydrolase"/>
</dbReference>
<feature type="domain" description="CobE/GbiG C-terminal" evidence="1">
    <location>
        <begin position="9"/>
        <end position="126"/>
    </location>
</feature>
<dbReference type="RefSeq" id="WP_378074582.1">
    <property type="nucleotide sequence ID" value="NZ_JBHLXD010000006.1"/>
</dbReference>
<dbReference type="EMBL" id="JBHLXD010000006">
    <property type="protein sequence ID" value="MFC0207858.1"/>
    <property type="molecule type" value="Genomic_DNA"/>
</dbReference>